<comment type="subcellular location">
    <subcellularLocation>
        <location evidence="1">Nucleus</location>
    </subcellularLocation>
</comment>
<gene>
    <name evidence="4" type="ORF">RCOM_1341690</name>
</gene>
<dbReference type="STRING" id="3988.B9RMZ8"/>
<evidence type="ECO:0000259" key="3">
    <source>
        <dbReference type="PROSITE" id="PS51916"/>
    </source>
</evidence>
<dbReference type="OrthoDB" id="1938996at2759"/>
<dbReference type="OMA" id="YHALRSY"/>
<protein>
    <recommendedName>
        <fullName evidence="3">DEUBAD domain-containing protein</fullName>
    </recommendedName>
</protein>
<keyword evidence="5" id="KW-1185">Reference proteome</keyword>
<dbReference type="PANTHER" id="PTHR13052">
    <property type="entry name" value="NFRKB-RELATED"/>
    <property type="match status" value="1"/>
</dbReference>
<accession>B9RMZ8</accession>
<dbReference type="PROSITE" id="PS51916">
    <property type="entry name" value="DEUBAD"/>
    <property type="match status" value="1"/>
</dbReference>
<dbReference type="Proteomes" id="UP000008311">
    <property type="component" value="Unassembled WGS sequence"/>
</dbReference>
<feature type="domain" description="DEUBAD" evidence="3">
    <location>
        <begin position="63"/>
        <end position="176"/>
    </location>
</feature>
<proteinExistence type="predicted"/>
<evidence type="ECO:0000256" key="1">
    <source>
        <dbReference type="ARBA" id="ARBA00004123"/>
    </source>
</evidence>
<evidence type="ECO:0000256" key="2">
    <source>
        <dbReference type="ARBA" id="ARBA00023242"/>
    </source>
</evidence>
<reference evidence="5" key="1">
    <citation type="journal article" date="2010" name="Nat. Biotechnol.">
        <title>Draft genome sequence of the oilseed species Ricinus communis.</title>
        <authorList>
            <person name="Chan A.P."/>
            <person name="Crabtree J."/>
            <person name="Zhao Q."/>
            <person name="Lorenzi H."/>
            <person name="Orvis J."/>
            <person name="Puiu D."/>
            <person name="Melake-Berhan A."/>
            <person name="Jones K.M."/>
            <person name="Redman J."/>
            <person name="Chen G."/>
            <person name="Cahoon E.B."/>
            <person name="Gedil M."/>
            <person name="Stanke M."/>
            <person name="Haas B.J."/>
            <person name="Wortman J.R."/>
            <person name="Fraser-Liggett C.M."/>
            <person name="Ravel J."/>
            <person name="Rabinowicz P.D."/>
        </authorList>
    </citation>
    <scope>NUCLEOTIDE SEQUENCE [LARGE SCALE GENOMIC DNA]</scope>
    <source>
        <strain evidence="5">cv. Hale</strain>
    </source>
</reference>
<evidence type="ECO:0000313" key="5">
    <source>
        <dbReference type="Proteomes" id="UP000008311"/>
    </source>
</evidence>
<dbReference type="InterPro" id="IPR044867">
    <property type="entry name" value="DEUBAD_dom"/>
</dbReference>
<dbReference type="eggNOG" id="ENOG502QPJM">
    <property type="taxonomic scope" value="Eukaryota"/>
</dbReference>
<dbReference type="EMBL" id="EQ973790">
    <property type="protein sequence ID" value="EEF47121.1"/>
    <property type="molecule type" value="Genomic_DNA"/>
</dbReference>
<dbReference type="PANTHER" id="PTHR13052:SF3">
    <property type="entry name" value="NUCLEAR FACTOR RELATED TO KAPPA-B-BINDING PROTEIN"/>
    <property type="match status" value="1"/>
</dbReference>
<dbReference type="KEGG" id="rcu:8270809"/>
<dbReference type="GO" id="GO:0031011">
    <property type="term" value="C:Ino80 complex"/>
    <property type="evidence" value="ECO:0007669"/>
    <property type="project" value="InterPro"/>
</dbReference>
<evidence type="ECO:0000313" key="4">
    <source>
        <dbReference type="EMBL" id="EEF47121.1"/>
    </source>
</evidence>
<dbReference type="AlphaFoldDB" id="B9RMZ8"/>
<dbReference type="InterPro" id="IPR024867">
    <property type="entry name" value="NFRKB"/>
</dbReference>
<dbReference type="InParanoid" id="B9RMZ8"/>
<keyword evidence="2" id="KW-0539">Nucleus</keyword>
<sequence>MGIQKIGRHLGSSKSFSLPIGDDKVMEDIPFLGADLGDDSDDCELTELHCELGMVEGQLFSIPYELYDLPDLREILSLDTWNSCLTEEERFYLSAYLPDMDQQTFGLTMKELFDGSDLFFGNPLDVFFHRLRGGYYPPKVSQFREGLQFIQRTKYYYFLRSYHDRMTQTFTDMRRLWDQCELSLGVEERISMWTKRRKQRAINLLDLNKFPKDDHPLSEEFSLDIKEMKSVESKRQKEDLPALSANGMKPVAPNCRGKGVLKMKASGNGLLPNSNQRVTGSDFSEKFRSVPKGVLKIVPKVPSVWLEQSEKVPRGVQPSFPGRTPGPFDFKFSSLPAYLQFPDTASLYELPLLRQNVDGSRTHSTLNQQPQCLLNQQGSTMRSKYQSDSSARIIEGQIVPPSDDSSFFGQHKFFAGNERRNLDEDDKLAVDPRVRMFTYGGESLRPNLQKGTEDFSQRSLEAFPFDTQYHGEDRHMALGKEKCIIVYPRVPEAVYRTSAHDSCKQENMMVASSNTMRGESDIISNRSEKLLSKSSVLERFKDEAVLPLTYKRRKGLSKISSVDTGRNVTAGADLSSNQHLGEGSKAVKIKLTRFKDMPINK</sequence>
<organism evidence="4 5">
    <name type="scientific">Ricinus communis</name>
    <name type="common">Castor bean</name>
    <dbReference type="NCBI Taxonomy" id="3988"/>
    <lineage>
        <taxon>Eukaryota</taxon>
        <taxon>Viridiplantae</taxon>
        <taxon>Streptophyta</taxon>
        <taxon>Embryophyta</taxon>
        <taxon>Tracheophyta</taxon>
        <taxon>Spermatophyta</taxon>
        <taxon>Magnoliopsida</taxon>
        <taxon>eudicotyledons</taxon>
        <taxon>Gunneridae</taxon>
        <taxon>Pentapetalae</taxon>
        <taxon>rosids</taxon>
        <taxon>fabids</taxon>
        <taxon>Malpighiales</taxon>
        <taxon>Euphorbiaceae</taxon>
        <taxon>Acalyphoideae</taxon>
        <taxon>Acalypheae</taxon>
        <taxon>Ricinus</taxon>
    </lineage>
</organism>
<name>B9RMZ8_RICCO</name>
<dbReference type="CDD" id="cd21865">
    <property type="entry name" value="DEUBAD_NFRKB"/>
    <property type="match status" value="1"/>
</dbReference>